<dbReference type="AlphaFoldDB" id="A0A9X4QU24"/>
<dbReference type="RefSeq" id="WP_277534640.1">
    <property type="nucleotide sequence ID" value="NZ_JAPDIA010000007.1"/>
</dbReference>
<name>A0A9X4QU24_9BACL</name>
<evidence type="ECO:0000313" key="2">
    <source>
        <dbReference type="EMBL" id="MDG0811811.1"/>
    </source>
</evidence>
<gene>
    <name evidence="2" type="ORF">OMP40_22370</name>
</gene>
<evidence type="ECO:0000256" key="1">
    <source>
        <dbReference type="SAM" id="Coils"/>
    </source>
</evidence>
<reference evidence="2" key="1">
    <citation type="submission" date="2022-10" db="EMBL/GenBank/DDBJ databases">
        <title>Comparative genomic analysis of Cohnella hashimotonis sp. nov., isolated from the International Space Station.</title>
        <authorList>
            <person name="Simpson A."/>
            <person name="Venkateswaran K."/>
        </authorList>
    </citation>
    <scope>NUCLEOTIDE SEQUENCE</scope>
    <source>
        <strain evidence="2">DSM 28161</strain>
    </source>
</reference>
<sequence>MYAENQSLANGWDNQKKYIVQTEHLNQELYQQLEKMTQENIKLAEAWQTHVEYISKLENQIMEQRSELTKLADAWNEHDLYIRKLEQKVHEK</sequence>
<dbReference type="EMBL" id="JAPDIA010000007">
    <property type="protein sequence ID" value="MDG0811811.1"/>
    <property type="molecule type" value="Genomic_DNA"/>
</dbReference>
<accession>A0A9X4QU24</accession>
<keyword evidence="3" id="KW-1185">Reference proteome</keyword>
<evidence type="ECO:0000313" key="3">
    <source>
        <dbReference type="Proteomes" id="UP001153404"/>
    </source>
</evidence>
<proteinExistence type="predicted"/>
<organism evidence="2 3">
    <name type="scientific">Cohnella rhizosphaerae</name>
    <dbReference type="NCBI Taxonomy" id="1457232"/>
    <lineage>
        <taxon>Bacteria</taxon>
        <taxon>Bacillati</taxon>
        <taxon>Bacillota</taxon>
        <taxon>Bacilli</taxon>
        <taxon>Bacillales</taxon>
        <taxon>Paenibacillaceae</taxon>
        <taxon>Cohnella</taxon>
    </lineage>
</organism>
<protein>
    <submittedName>
        <fullName evidence="2">Uncharacterized protein</fullName>
    </submittedName>
</protein>
<comment type="caution">
    <text evidence="2">The sequence shown here is derived from an EMBL/GenBank/DDBJ whole genome shotgun (WGS) entry which is preliminary data.</text>
</comment>
<feature type="coiled-coil region" evidence="1">
    <location>
        <begin position="19"/>
        <end position="74"/>
    </location>
</feature>
<keyword evidence="1" id="KW-0175">Coiled coil</keyword>
<dbReference type="Proteomes" id="UP001153404">
    <property type="component" value="Unassembled WGS sequence"/>
</dbReference>